<dbReference type="Pfam" id="PF01612">
    <property type="entry name" value="DNA_pol_A_exo1"/>
    <property type="match status" value="1"/>
</dbReference>
<dbReference type="PROSITE" id="PS50967">
    <property type="entry name" value="HRDC"/>
    <property type="match status" value="1"/>
</dbReference>
<dbReference type="EMBL" id="ML119060">
    <property type="protein sequence ID" value="ROT35806.1"/>
    <property type="molecule type" value="Genomic_DNA"/>
</dbReference>
<feature type="region of interest" description="Disordered" evidence="9">
    <location>
        <begin position="635"/>
        <end position="840"/>
    </location>
</feature>
<evidence type="ECO:0000256" key="8">
    <source>
        <dbReference type="ARBA" id="ARBA00043957"/>
    </source>
</evidence>
<accession>A0A3N2PN88</accession>
<dbReference type="PANTHER" id="PTHR12124">
    <property type="entry name" value="POLYMYOSITIS/SCLERODERMA AUTOANTIGEN-RELATED"/>
    <property type="match status" value="1"/>
</dbReference>
<dbReference type="InterPro" id="IPR012337">
    <property type="entry name" value="RNaseH-like_sf"/>
</dbReference>
<evidence type="ECO:0000256" key="5">
    <source>
        <dbReference type="ARBA" id="ARBA00022835"/>
    </source>
</evidence>
<evidence type="ECO:0000259" key="10">
    <source>
        <dbReference type="PROSITE" id="PS50967"/>
    </source>
</evidence>
<dbReference type="OrthoDB" id="2250022at2759"/>
<keyword evidence="3" id="KW-0540">Nuclease</keyword>
<gene>
    <name evidence="11" type="ORF">SODALDRAFT_282873</name>
</gene>
<dbReference type="FunFam" id="3.30.420.10:FF:000059">
    <property type="entry name" value="Exosome complex exonuclease Rrp6"/>
    <property type="match status" value="1"/>
</dbReference>
<dbReference type="SUPFAM" id="SSF53098">
    <property type="entry name" value="Ribonuclease H-like"/>
    <property type="match status" value="1"/>
</dbReference>
<evidence type="ECO:0000313" key="11">
    <source>
        <dbReference type="EMBL" id="ROT35806.1"/>
    </source>
</evidence>
<dbReference type="Proteomes" id="UP000272025">
    <property type="component" value="Unassembled WGS sequence"/>
</dbReference>
<dbReference type="InterPro" id="IPR049559">
    <property type="entry name" value="Rrp6p-like_exo"/>
</dbReference>
<dbReference type="PANTHER" id="PTHR12124:SF47">
    <property type="entry name" value="EXOSOME COMPONENT 10"/>
    <property type="match status" value="1"/>
</dbReference>
<keyword evidence="2" id="KW-0698">rRNA processing</keyword>
<feature type="compositionally biased region" description="Acidic residues" evidence="9">
    <location>
        <begin position="702"/>
        <end position="723"/>
    </location>
</feature>
<dbReference type="GO" id="GO:0071051">
    <property type="term" value="P:poly(A)-dependent snoRNA 3'-end processing"/>
    <property type="evidence" value="ECO:0007669"/>
    <property type="project" value="TreeGrafter"/>
</dbReference>
<keyword evidence="7" id="KW-0539">Nucleus</keyword>
<dbReference type="GO" id="GO:0000175">
    <property type="term" value="F:3'-5'-RNA exonuclease activity"/>
    <property type="evidence" value="ECO:0007669"/>
    <property type="project" value="InterPro"/>
</dbReference>
<dbReference type="STRING" id="1314773.A0A3N2PN88"/>
<evidence type="ECO:0000256" key="6">
    <source>
        <dbReference type="ARBA" id="ARBA00022839"/>
    </source>
</evidence>
<feature type="compositionally biased region" description="Basic and acidic residues" evidence="9">
    <location>
        <begin position="724"/>
        <end position="735"/>
    </location>
</feature>
<dbReference type="Pfam" id="PF08066">
    <property type="entry name" value="PMC2NT"/>
    <property type="match status" value="1"/>
</dbReference>
<dbReference type="GO" id="GO:0005730">
    <property type="term" value="C:nucleolus"/>
    <property type="evidence" value="ECO:0007669"/>
    <property type="project" value="TreeGrafter"/>
</dbReference>
<sequence length="840" mass="94031">MASQEGFKALQEKVQSALVSTTRSANRLAAEDLSFQRTVNPSVADDLDDQTTRLLELSSKLLNSAAAVCGQGKLPPLEDADDVDLQWRKIVDLLDTMLERTDRALDEFTGVLKRKDAPAADNTQQAKKPKTTLAYSMRNANMAKPQLEFEQPVDNNTQWKPILTKKPHGTVGLDQSLVKIQSDPGFVQYRHPYETEILQAKYPAQVYQSTDPVLYKPIDSTKAIWVDSYEGVLNMLGELKKAKEIAIDLEHHDYRSYTGLLSLMQISTRDQDWIVDTLKPWRHRLEVLNEVFADPSIVKVFHGARMDIIWLQRDLGLYINGLFDTYFAADILGYPQRSLAYLLKRFVDFDADKKYQMADWRIRPLPEEMFYYARSDTHYLLYIYDMIRNEVIKASDRSKSETDFIAKVVQRSREQSLSRYEGASFDAETGQGPKGWFNILLKNPLPFSGAQFAVYKALWKWRDERARSLDESTGYVLPNSTVADIARYMPPDAKALHSLIPNHAVIAKRAVNDIWALFQEARTRGANEPSLLAFFQDRSLESVPERTSQRDTVAAPGLVDEAQCGRMERSQLYGNVPPSTMWESKAPAKRDGEYVLLPWQRLLQAVTANRLITTTPVDVEMVDKDAAAAAEAGGAALKSCPKTQEKEESANEEFTLRAGVKRKKTAGEEEEEEQEDDTSSEEDSDSDADEEDAGGKLNEASGADEGEEDESDAEEEIGLEDEEAQRAREKAERKAAKTKRRAARRAEKKAQPPNKGKKAGKAAGKAAREAAAAAAASQAEEKQVPFDYGKASTVLHANRNGQRTQGRKTFDPYSKTGEEGPKGARKAPPLHGGRSATFKK</sequence>
<feature type="compositionally biased region" description="Low complexity" evidence="9">
    <location>
        <begin position="761"/>
        <end position="778"/>
    </location>
</feature>
<evidence type="ECO:0000313" key="12">
    <source>
        <dbReference type="Proteomes" id="UP000272025"/>
    </source>
</evidence>
<name>A0A3N2PN88_SODAK</name>
<dbReference type="RefSeq" id="XP_028463612.1">
    <property type="nucleotide sequence ID" value="XM_028608364.1"/>
</dbReference>
<evidence type="ECO:0000256" key="1">
    <source>
        <dbReference type="ARBA" id="ARBA00004123"/>
    </source>
</evidence>
<protein>
    <recommendedName>
        <fullName evidence="10">HRDC domain-containing protein</fullName>
    </recommendedName>
</protein>
<evidence type="ECO:0000256" key="2">
    <source>
        <dbReference type="ARBA" id="ARBA00022552"/>
    </source>
</evidence>
<comment type="similarity">
    <text evidence="8">Belongs to the exosome component 10/RRP6 family.</text>
</comment>
<evidence type="ECO:0000256" key="3">
    <source>
        <dbReference type="ARBA" id="ARBA00022722"/>
    </source>
</evidence>
<dbReference type="GO" id="GO:0071035">
    <property type="term" value="P:nuclear polyadenylation-dependent rRNA catabolic process"/>
    <property type="evidence" value="ECO:0007669"/>
    <property type="project" value="TreeGrafter"/>
</dbReference>
<keyword evidence="5" id="KW-0271">Exosome</keyword>
<keyword evidence="12" id="KW-1185">Reference proteome</keyword>
<organism evidence="11 12">
    <name type="scientific">Sodiomyces alkalinus (strain CBS 110278 / VKM F-3762 / F11)</name>
    <name type="common">Alkaliphilic filamentous fungus</name>
    <dbReference type="NCBI Taxonomy" id="1314773"/>
    <lineage>
        <taxon>Eukaryota</taxon>
        <taxon>Fungi</taxon>
        <taxon>Dikarya</taxon>
        <taxon>Ascomycota</taxon>
        <taxon>Pezizomycotina</taxon>
        <taxon>Sordariomycetes</taxon>
        <taxon>Hypocreomycetidae</taxon>
        <taxon>Glomerellales</taxon>
        <taxon>Plectosphaerellaceae</taxon>
        <taxon>Sodiomyces</taxon>
    </lineage>
</organism>
<dbReference type="CDD" id="cd06147">
    <property type="entry name" value="Rrp6p_like_exo"/>
    <property type="match status" value="1"/>
</dbReference>
<dbReference type="GO" id="GO:0000166">
    <property type="term" value="F:nucleotide binding"/>
    <property type="evidence" value="ECO:0007669"/>
    <property type="project" value="InterPro"/>
</dbReference>
<dbReference type="Pfam" id="PF00570">
    <property type="entry name" value="HRDC"/>
    <property type="match status" value="1"/>
</dbReference>
<evidence type="ECO:0000256" key="4">
    <source>
        <dbReference type="ARBA" id="ARBA00022801"/>
    </source>
</evidence>
<dbReference type="GeneID" id="39576842"/>
<dbReference type="InterPro" id="IPR045092">
    <property type="entry name" value="Rrp6-like"/>
</dbReference>
<dbReference type="GO" id="GO:0071037">
    <property type="term" value="P:nuclear polyadenylation-dependent snRNA catabolic process"/>
    <property type="evidence" value="ECO:0007669"/>
    <property type="project" value="TreeGrafter"/>
</dbReference>
<keyword evidence="4" id="KW-0378">Hydrolase</keyword>
<dbReference type="Gene3D" id="3.30.420.10">
    <property type="entry name" value="Ribonuclease H-like superfamily/Ribonuclease H"/>
    <property type="match status" value="1"/>
</dbReference>
<proteinExistence type="inferred from homology"/>
<dbReference type="GO" id="GO:0003727">
    <property type="term" value="F:single-stranded RNA binding"/>
    <property type="evidence" value="ECO:0007669"/>
    <property type="project" value="TreeGrafter"/>
</dbReference>
<dbReference type="InterPro" id="IPR036397">
    <property type="entry name" value="RNaseH_sf"/>
</dbReference>
<dbReference type="GO" id="GO:0071038">
    <property type="term" value="P:TRAMP-dependent tRNA surveillance pathway"/>
    <property type="evidence" value="ECO:0007669"/>
    <property type="project" value="TreeGrafter"/>
</dbReference>
<dbReference type="GO" id="GO:0000176">
    <property type="term" value="C:nuclear exosome (RNase complex)"/>
    <property type="evidence" value="ECO:0007669"/>
    <property type="project" value="InterPro"/>
</dbReference>
<dbReference type="InterPro" id="IPR044876">
    <property type="entry name" value="HRDC_dom_sf"/>
</dbReference>
<dbReference type="InterPro" id="IPR002121">
    <property type="entry name" value="HRDC_dom"/>
</dbReference>
<keyword evidence="6" id="KW-0269">Exonuclease</keyword>
<dbReference type="InterPro" id="IPR012588">
    <property type="entry name" value="Exosome-assoc_fac_Rrp6_N"/>
</dbReference>
<dbReference type="InterPro" id="IPR002562">
    <property type="entry name" value="3'-5'_exonuclease_dom"/>
</dbReference>
<dbReference type="SMART" id="SM00341">
    <property type="entry name" value="HRDC"/>
    <property type="match status" value="1"/>
</dbReference>
<feature type="domain" description="HRDC" evidence="10">
    <location>
        <begin position="448"/>
        <end position="528"/>
    </location>
</feature>
<dbReference type="SMART" id="SM00474">
    <property type="entry name" value="35EXOc"/>
    <property type="match status" value="1"/>
</dbReference>
<dbReference type="Gene3D" id="1.10.150.80">
    <property type="entry name" value="HRDC domain"/>
    <property type="match status" value="1"/>
</dbReference>
<dbReference type="InterPro" id="IPR010997">
    <property type="entry name" value="HRDC-like_sf"/>
</dbReference>
<evidence type="ECO:0000256" key="7">
    <source>
        <dbReference type="ARBA" id="ARBA00023242"/>
    </source>
</evidence>
<comment type="subcellular location">
    <subcellularLocation>
        <location evidence="1">Nucleus</location>
    </subcellularLocation>
</comment>
<dbReference type="AlphaFoldDB" id="A0A3N2PN88"/>
<dbReference type="GO" id="GO:0071040">
    <property type="term" value="P:nuclear polyadenylation-dependent antisense transcript catabolic process"/>
    <property type="evidence" value="ECO:0007669"/>
    <property type="project" value="TreeGrafter"/>
</dbReference>
<dbReference type="GO" id="GO:0071039">
    <property type="term" value="P:nuclear polyadenylation-dependent CUT catabolic process"/>
    <property type="evidence" value="ECO:0007669"/>
    <property type="project" value="TreeGrafter"/>
</dbReference>
<dbReference type="SUPFAM" id="SSF47819">
    <property type="entry name" value="HRDC-like"/>
    <property type="match status" value="1"/>
</dbReference>
<evidence type="ECO:0000256" key="9">
    <source>
        <dbReference type="SAM" id="MobiDB-lite"/>
    </source>
</evidence>
<feature type="compositionally biased region" description="Acidic residues" evidence="9">
    <location>
        <begin position="668"/>
        <end position="692"/>
    </location>
</feature>
<dbReference type="GO" id="GO:0000467">
    <property type="term" value="P:exonucleolytic trimming to generate mature 3'-end of 5.8S rRNA from tricistronic rRNA transcript (SSU-rRNA, 5.8S rRNA, LSU-rRNA)"/>
    <property type="evidence" value="ECO:0007669"/>
    <property type="project" value="InterPro"/>
</dbReference>
<dbReference type="GO" id="GO:0071036">
    <property type="term" value="P:nuclear polyadenylation-dependent snoRNA catabolic process"/>
    <property type="evidence" value="ECO:0007669"/>
    <property type="project" value="TreeGrafter"/>
</dbReference>
<dbReference type="GO" id="GO:0071044">
    <property type="term" value="P:histone mRNA catabolic process"/>
    <property type="evidence" value="ECO:0007669"/>
    <property type="project" value="TreeGrafter"/>
</dbReference>
<reference evidence="11 12" key="1">
    <citation type="journal article" date="2018" name="Mol. Ecol.">
        <title>The obligate alkalophilic soda-lake fungus Sodiomyces alkalinus has shifted to a protein diet.</title>
        <authorList>
            <person name="Grum-Grzhimaylo A.A."/>
            <person name="Falkoski D.L."/>
            <person name="van den Heuvel J."/>
            <person name="Valero-Jimenez C.A."/>
            <person name="Min B."/>
            <person name="Choi I.G."/>
            <person name="Lipzen A."/>
            <person name="Daum C.G."/>
            <person name="Aanen D.K."/>
            <person name="Tsang A."/>
            <person name="Henrissat B."/>
            <person name="Bilanenko E.N."/>
            <person name="de Vries R.P."/>
            <person name="van Kan J.A.L."/>
            <person name="Grigoriev I.V."/>
            <person name="Debets A.J.M."/>
        </authorList>
    </citation>
    <scope>NUCLEOTIDE SEQUENCE [LARGE SCALE GENOMIC DNA]</scope>
    <source>
        <strain evidence="11 12">F11</strain>
    </source>
</reference>